<feature type="transmembrane region" description="Helical" evidence="8">
    <location>
        <begin position="236"/>
        <end position="267"/>
    </location>
</feature>
<evidence type="ECO:0000256" key="4">
    <source>
        <dbReference type="ARBA" id="ARBA00022989"/>
    </source>
</evidence>
<evidence type="ECO:0000256" key="1">
    <source>
        <dbReference type="ARBA" id="ARBA00004477"/>
    </source>
</evidence>
<evidence type="ECO:0000313" key="11">
    <source>
        <dbReference type="EMBL" id="OAP09933.1"/>
    </source>
</evidence>
<evidence type="ECO:0000256" key="7">
    <source>
        <dbReference type="SAM" id="MobiDB-lite"/>
    </source>
</evidence>
<dbReference type="ExpressionAtlas" id="A0A178VY05">
    <property type="expression patterns" value="baseline and differential"/>
</dbReference>
<evidence type="ECO:0000313" key="13">
    <source>
        <dbReference type="Proteomes" id="UP000078284"/>
    </source>
</evidence>
<evidence type="ECO:0000256" key="5">
    <source>
        <dbReference type="ARBA" id="ARBA00023098"/>
    </source>
</evidence>
<sequence>MESESESSSTHSSCDRFLDAEDEFFYDSFSNHYDCLNSSPPANLRRRRLPMDTDSSSSSSTSSLESCEKRSTVGENDELEVSLVDFETIEIDVDVTDSANSSIDSISEKGEDFEVIDSCTDTEKNMGENDSGRVDPFTVTTLNDERGEIYTGPEYTSTDWSLTSLVIRSIEFQVSLMITFIRFPPWLISKCLSFVFDPYRTMRRGRRYLVSWIVGLCDSGLKDDKPVLELVRRVTWGLFCAVYVGIMLFALLVSAFMISGFVITYLAHEPLVIKESLNFDYTKSSPEAYVPISSCAGVAFGLSGKESIETGKVKGLKDRTEITVSMTLPESEYNRNLGMFQVRVDFLSASGHVLASSRRPCMVKFSSEPIRLVQTLLKIAPLVTGYVSEIQTLNLKLKGLVEKDIIPTACLKIMIEQRAEFRPGAGIPEIYDASLFLESKLPFLKRIIWNWRKTLFVWISMSLFIMELLFALVFFRPLIIPRTGQRTQQRDGTHSINNNLYLDGQAGSR</sequence>
<dbReference type="Proteomes" id="UP000426265">
    <property type="component" value="Unassembled WGS sequence"/>
</dbReference>
<dbReference type="AlphaFoldDB" id="A0A178VY05"/>
<organism evidence="11 13">
    <name type="scientific">Arabidopsis thaliana</name>
    <name type="common">Mouse-ear cress</name>
    <dbReference type="NCBI Taxonomy" id="3702"/>
    <lineage>
        <taxon>Eukaryota</taxon>
        <taxon>Viridiplantae</taxon>
        <taxon>Streptophyta</taxon>
        <taxon>Embryophyta</taxon>
        <taxon>Tracheophyta</taxon>
        <taxon>Spermatophyta</taxon>
        <taxon>Magnoliopsida</taxon>
        <taxon>eudicotyledons</taxon>
        <taxon>Gunneridae</taxon>
        <taxon>Pentapetalae</taxon>
        <taxon>rosids</taxon>
        <taxon>malvids</taxon>
        <taxon>Brassicales</taxon>
        <taxon>Brassicaceae</taxon>
        <taxon>Camelineae</taxon>
        <taxon>Arabidopsis</taxon>
    </lineage>
</organism>
<dbReference type="KEGG" id="ath:AT2G34380"/>
<feature type="region of interest" description="Disordered" evidence="7">
    <location>
        <begin position="33"/>
        <end position="73"/>
    </location>
</feature>
<evidence type="ECO:0000313" key="9">
    <source>
        <dbReference type="EMBL" id="CAA0374566.1"/>
    </source>
</evidence>
<dbReference type="GO" id="GO:0005789">
    <property type="term" value="C:endoplasmic reticulum membrane"/>
    <property type="evidence" value="ECO:0007669"/>
    <property type="project" value="UniProtKB-SubCell"/>
</dbReference>
<feature type="transmembrane region" description="Helical" evidence="8">
    <location>
        <begin position="455"/>
        <end position="475"/>
    </location>
</feature>
<dbReference type="Proteomes" id="UP000434276">
    <property type="component" value="Unassembled WGS sequence"/>
</dbReference>
<evidence type="ECO:0000313" key="16">
    <source>
        <dbReference type="Proteomes" id="UP000516314"/>
    </source>
</evidence>
<dbReference type="EMBL" id="LUHQ01000002">
    <property type="protein sequence ID" value="OAP09933.1"/>
    <property type="molecule type" value="Genomic_DNA"/>
</dbReference>
<dbReference type="Proteomes" id="UP000078284">
    <property type="component" value="Chromosome 2"/>
</dbReference>
<feature type="compositionally biased region" description="Low complexity" evidence="7">
    <location>
        <begin position="52"/>
        <end position="63"/>
    </location>
</feature>
<evidence type="ECO:0000313" key="12">
    <source>
        <dbReference type="EMBL" id="VYS54423.1"/>
    </source>
</evidence>
<dbReference type="PANTHER" id="PTHR21212:SF7">
    <property type="entry name" value="SEIPIN-3"/>
    <property type="match status" value="1"/>
</dbReference>
<proteinExistence type="predicted"/>
<dbReference type="RefSeq" id="NP_850230.1">
    <property type="nucleotide sequence ID" value="NM_179899.1"/>
</dbReference>
<keyword evidence="4 8" id="KW-1133">Transmembrane helix</keyword>
<dbReference type="EMBL" id="CACRSJ010000105">
    <property type="protein sequence ID" value="VYS54423.1"/>
    <property type="molecule type" value="Genomic_DNA"/>
</dbReference>
<evidence type="ECO:0000313" key="10">
    <source>
        <dbReference type="EMBL" id="CAD5320336.1"/>
    </source>
</evidence>
<evidence type="ECO:0000256" key="3">
    <source>
        <dbReference type="ARBA" id="ARBA00022824"/>
    </source>
</evidence>
<dbReference type="PANTHER" id="PTHR21212">
    <property type="entry name" value="BERNARDINELLI-SEIP CONGENITAL LIPODYSTROPHY 2 HOMOLOG BSCL2 PROTEIN"/>
    <property type="match status" value="1"/>
</dbReference>
<evidence type="ECO:0000256" key="6">
    <source>
        <dbReference type="ARBA" id="ARBA00023136"/>
    </source>
</evidence>
<keyword evidence="6 8" id="KW-0472">Membrane</keyword>
<dbReference type="OMA" id="TSRRPCM"/>
<evidence type="ECO:0000256" key="2">
    <source>
        <dbReference type="ARBA" id="ARBA00022692"/>
    </source>
</evidence>
<keyword evidence="2 8" id="KW-0812">Transmembrane</keyword>
<dbReference type="EMBL" id="LR881467">
    <property type="protein sequence ID" value="CAD5320336.1"/>
    <property type="molecule type" value="Genomic_DNA"/>
</dbReference>
<accession>A0A5S9X3V6</accession>
<reference evidence="12 14" key="3">
    <citation type="submission" date="2019-11" db="EMBL/GenBank/DDBJ databases">
        <authorList>
            <person name="Jiao W.-B."/>
            <person name="Schneeberger K."/>
        </authorList>
    </citation>
    <scope>NUCLEOTIDE SEQUENCE [LARGE SCALE GENOMIC DNA]</scope>
    <source>
        <strain evidence="14">cv. An-1</strain>
        <strain evidence="15">cv. C24</strain>
    </source>
</reference>
<reference evidence="10 16" key="4">
    <citation type="submission" date="2020-09" db="EMBL/GenBank/DDBJ databases">
        <authorList>
            <person name="Ashkenazy H."/>
        </authorList>
    </citation>
    <scope>NUCLEOTIDE SEQUENCE [LARGE SCALE GENOMIC DNA]</scope>
    <source>
        <strain evidence="16">cv. Cdm-0</strain>
    </source>
</reference>
<evidence type="ECO:0000313" key="15">
    <source>
        <dbReference type="Proteomes" id="UP000434276"/>
    </source>
</evidence>
<keyword evidence="3" id="KW-0256">Endoplasmic reticulum</keyword>
<gene>
    <name evidence="11" type="ordered locus">AXX17_At2g30920</name>
    <name evidence="12" type="ORF">AN1_LOCUS9880</name>
    <name evidence="10" type="ORF">AT9943_LOCUS8466</name>
    <name evidence="9" type="ORF">C24_LOCUS9726</name>
</gene>
<comment type="subcellular location">
    <subcellularLocation>
        <location evidence="1">Endoplasmic reticulum membrane</location>
        <topology evidence="1">Multi-pass membrane protein</topology>
    </subcellularLocation>
</comment>
<dbReference type="CDD" id="cd23995">
    <property type="entry name" value="Seipin_BSCL2_like"/>
    <property type="match status" value="1"/>
</dbReference>
<dbReference type="InterPro" id="IPR009617">
    <property type="entry name" value="Seipin"/>
</dbReference>
<name>A0A178VY05_ARATH</name>
<dbReference type="GO" id="GO:0006629">
    <property type="term" value="P:lipid metabolic process"/>
    <property type="evidence" value="ECO:0007669"/>
    <property type="project" value="UniProtKB-KW"/>
</dbReference>
<keyword evidence="5" id="KW-0443">Lipid metabolism</keyword>
<dbReference type="Proteomes" id="UP000516314">
    <property type="component" value="Chromosome 2"/>
</dbReference>
<dbReference type="OrthoDB" id="3990054at2759"/>
<protein>
    <submittedName>
        <fullName evidence="10">(thale cress) hypothetical protein</fullName>
    </submittedName>
</protein>
<evidence type="ECO:0000256" key="8">
    <source>
        <dbReference type="SAM" id="Phobius"/>
    </source>
</evidence>
<accession>A0A178VY05</accession>
<evidence type="ECO:0000313" key="14">
    <source>
        <dbReference type="Proteomes" id="UP000426265"/>
    </source>
</evidence>
<dbReference type="GO" id="GO:0140042">
    <property type="term" value="P:lipid droplet formation"/>
    <property type="evidence" value="ECO:0007669"/>
    <property type="project" value="UniProtKB-ARBA"/>
</dbReference>
<reference evidence="11" key="2">
    <citation type="submission" date="2016-03" db="EMBL/GenBank/DDBJ databases">
        <title>Full-length assembly of Arabidopsis thaliana Ler reveals the complement of translocations and inversions.</title>
        <authorList>
            <person name="Zapata L."/>
            <person name="Schneeberger K."/>
            <person name="Ossowski S."/>
        </authorList>
    </citation>
    <scope>NUCLEOTIDE SEQUENCE [LARGE SCALE GENOMIC DNA]</scope>
    <source>
        <tissue evidence="11">Leaf</tissue>
    </source>
</reference>
<dbReference type="EMBL" id="CACSHJ010000088">
    <property type="protein sequence ID" value="CAA0374566.1"/>
    <property type="molecule type" value="Genomic_DNA"/>
</dbReference>
<dbReference type="Pfam" id="PF06775">
    <property type="entry name" value="Seipin"/>
    <property type="match status" value="1"/>
</dbReference>
<reference evidence="13" key="1">
    <citation type="journal article" date="2016" name="Proc. Natl. Acad. Sci. U.S.A.">
        <title>Chromosome-level assembly of Arabidopsis thaliana Ler reveals the extent of translocation and inversion polymorphisms.</title>
        <authorList>
            <person name="Zapata L."/>
            <person name="Ding J."/>
            <person name="Willing E.M."/>
            <person name="Hartwig B."/>
            <person name="Bezdan D."/>
            <person name="Jiao W.B."/>
            <person name="Patel V."/>
            <person name="Velikkakam James G."/>
            <person name="Koornneef M."/>
            <person name="Ossowski S."/>
            <person name="Schneeberger K."/>
        </authorList>
    </citation>
    <scope>NUCLEOTIDE SEQUENCE [LARGE SCALE GENOMIC DNA]</scope>
    <source>
        <strain evidence="13">cv. Landsberg erecta</strain>
    </source>
</reference>